<evidence type="ECO:0000256" key="1">
    <source>
        <dbReference type="SAM" id="MobiDB-lite"/>
    </source>
</evidence>
<organism evidence="2 3">
    <name type="scientific">Coprinopsis marcescibilis</name>
    <name type="common">Agaric fungus</name>
    <name type="synonym">Psathyrella marcescibilis</name>
    <dbReference type="NCBI Taxonomy" id="230819"/>
    <lineage>
        <taxon>Eukaryota</taxon>
        <taxon>Fungi</taxon>
        <taxon>Dikarya</taxon>
        <taxon>Basidiomycota</taxon>
        <taxon>Agaricomycotina</taxon>
        <taxon>Agaricomycetes</taxon>
        <taxon>Agaricomycetidae</taxon>
        <taxon>Agaricales</taxon>
        <taxon>Agaricineae</taxon>
        <taxon>Psathyrellaceae</taxon>
        <taxon>Coprinopsis</taxon>
    </lineage>
</organism>
<feature type="compositionally biased region" description="Low complexity" evidence="1">
    <location>
        <begin position="60"/>
        <end position="73"/>
    </location>
</feature>
<protein>
    <submittedName>
        <fullName evidence="2">Uncharacterized protein</fullName>
    </submittedName>
</protein>
<accession>A0A5C3L8T5</accession>
<feature type="region of interest" description="Disordered" evidence="1">
    <location>
        <begin position="43"/>
        <end position="204"/>
    </location>
</feature>
<feature type="compositionally biased region" description="Basic residues" evidence="1">
    <location>
        <begin position="145"/>
        <end position="154"/>
    </location>
</feature>
<feature type="compositionally biased region" description="Basic and acidic residues" evidence="1">
    <location>
        <begin position="195"/>
        <end position="204"/>
    </location>
</feature>
<dbReference type="AlphaFoldDB" id="A0A5C3L8T5"/>
<dbReference type="EMBL" id="ML210197">
    <property type="protein sequence ID" value="TFK24648.1"/>
    <property type="molecule type" value="Genomic_DNA"/>
</dbReference>
<evidence type="ECO:0000313" key="2">
    <source>
        <dbReference type="EMBL" id="TFK24648.1"/>
    </source>
</evidence>
<evidence type="ECO:0000313" key="3">
    <source>
        <dbReference type="Proteomes" id="UP000307440"/>
    </source>
</evidence>
<feature type="compositionally biased region" description="Polar residues" evidence="1">
    <location>
        <begin position="92"/>
        <end position="112"/>
    </location>
</feature>
<keyword evidence="3" id="KW-1185">Reference proteome</keyword>
<dbReference type="Proteomes" id="UP000307440">
    <property type="component" value="Unassembled WGS sequence"/>
</dbReference>
<reference evidence="2 3" key="1">
    <citation type="journal article" date="2019" name="Nat. Ecol. Evol.">
        <title>Megaphylogeny resolves global patterns of mushroom evolution.</title>
        <authorList>
            <person name="Varga T."/>
            <person name="Krizsan K."/>
            <person name="Foldi C."/>
            <person name="Dima B."/>
            <person name="Sanchez-Garcia M."/>
            <person name="Sanchez-Ramirez S."/>
            <person name="Szollosi G.J."/>
            <person name="Szarkandi J.G."/>
            <person name="Papp V."/>
            <person name="Albert L."/>
            <person name="Andreopoulos W."/>
            <person name="Angelini C."/>
            <person name="Antonin V."/>
            <person name="Barry K.W."/>
            <person name="Bougher N.L."/>
            <person name="Buchanan P."/>
            <person name="Buyck B."/>
            <person name="Bense V."/>
            <person name="Catcheside P."/>
            <person name="Chovatia M."/>
            <person name="Cooper J."/>
            <person name="Damon W."/>
            <person name="Desjardin D."/>
            <person name="Finy P."/>
            <person name="Geml J."/>
            <person name="Haridas S."/>
            <person name="Hughes K."/>
            <person name="Justo A."/>
            <person name="Karasinski D."/>
            <person name="Kautmanova I."/>
            <person name="Kiss B."/>
            <person name="Kocsube S."/>
            <person name="Kotiranta H."/>
            <person name="LaButti K.M."/>
            <person name="Lechner B.E."/>
            <person name="Liimatainen K."/>
            <person name="Lipzen A."/>
            <person name="Lukacs Z."/>
            <person name="Mihaltcheva S."/>
            <person name="Morgado L.N."/>
            <person name="Niskanen T."/>
            <person name="Noordeloos M.E."/>
            <person name="Ohm R.A."/>
            <person name="Ortiz-Santana B."/>
            <person name="Ovrebo C."/>
            <person name="Racz N."/>
            <person name="Riley R."/>
            <person name="Savchenko A."/>
            <person name="Shiryaev A."/>
            <person name="Soop K."/>
            <person name="Spirin V."/>
            <person name="Szebenyi C."/>
            <person name="Tomsovsky M."/>
            <person name="Tulloss R.E."/>
            <person name="Uehling J."/>
            <person name="Grigoriev I.V."/>
            <person name="Vagvolgyi C."/>
            <person name="Papp T."/>
            <person name="Martin F.M."/>
            <person name="Miettinen O."/>
            <person name="Hibbett D.S."/>
            <person name="Nagy L.G."/>
        </authorList>
    </citation>
    <scope>NUCLEOTIDE SEQUENCE [LARGE SCALE GENOMIC DNA]</scope>
    <source>
        <strain evidence="2 3">CBS 121175</strain>
    </source>
</reference>
<feature type="compositionally biased region" description="Basic and acidic residues" evidence="1">
    <location>
        <begin position="113"/>
        <end position="127"/>
    </location>
</feature>
<gene>
    <name evidence="2" type="ORF">FA15DRAFT_669375</name>
</gene>
<name>A0A5C3L8T5_COPMA</name>
<proteinExistence type="predicted"/>
<sequence>MDNERISRRNTIGVVPIGLQSHAFPEEEEYEDEGYEEIIEEYDEEEYDEPELATPPRTPLTPLTPFTPFTPFFNRDDMPPRPEAPTPLTALFGSQTRLDGQPTPSGFPSTLDTMHDRKLYRNADRSPSRASGDKNSGFLLDRMTLKHRSPKSRKVSGDVDVTPTKDERGRAATPTLPMLEALRLDDADSDTGVSNDRDEIKSLD</sequence>